<organism evidence="1 2">
    <name type="scientific">Nocardia nova</name>
    <dbReference type="NCBI Taxonomy" id="37330"/>
    <lineage>
        <taxon>Bacteria</taxon>
        <taxon>Bacillati</taxon>
        <taxon>Actinomycetota</taxon>
        <taxon>Actinomycetes</taxon>
        <taxon>Mycobacteriales</taxon>
        <taxon>Nocardiaceae</taxon>
        <taxon>Nocardia</taxon>
    </lineage>
</organism>
<keyword evidence="1" id="KW-0378">Hydrolase</keyword>
<keyword evidence="1" id="KW-0540">Nuclease</keyword>
<accession>A0A2T2Z9G5</accession>
<evidence type="ECO:0000313" key="2">
    <source>
        <dbReference type="Proteomes" id="UP000241647"/>
    </source>
</evidence>
<dbReference type="PANTHER" id="PTHR38733:SF1">
    <property type="entry name" value="TYPE IV METHYL-DIRECTED RESTRICTION ENZYME ECOKMCRBC"/>
    <property type="match status" value="1"/>
</dbReference>
<sequence length="414" mass="45470">MPSAAAHSRQPTRSTTVAPQLTLIEGEPAKRVALTDMEYTALQRLGIATVVPTTTPGVYDISAGRKVGAVSLGDRELLVRPKIRDLNRLVFLAGYALKPEVWRDDPVHLEPSDDLMPALAEAFSRITTRATEQGLVMGYHTVSDTSPVLRGRLLAGVQMSRRYGLPVPLAVEYDEFSSDTAENRLLLLATTRLLTVARLSEPARKRLHRLRAALSEVTLLPRGAAIPSWQPNRLNARFHAALRLAELALAAESFEHRFGSLIVTGYMFDMWKIYEDFVCTALAESLTPYGGHCAPQHRMPMDEAGEVTMRPDLVWFGRGPTPRAIVDAKYKMESPSGYPDADLYQMLAYCTVTELDHGHLVYAKGNAPIRAHRILGSPVTIHCHALDLSLPPSDLLAAVDDLAARIAATPAKEL</sequence>
<reference evidence="1 2" key="1">
    <citation type="submission" date="2018-02" db="EMBL/GenBank/DDBJ databases">
        <title>8 Nocardia nova and 1 Nocardia cyriacigeorgica strain used for evolution to TMP-SMX.</title>
        <authorList>
            <person name="Mehta H."/>
            <person name="Weng J."/>
            <person name="Shamoo Y."/>
        </authorList>
    </citation>
    <scope>NUCLEOTIDE SEQUENCE [LARGE SCALE GENOMIC DNA]</scope>
    <source>
        <strain evidence="1 2">ATCC 33727</strain>
    </source>
</reference>
<dbReference type="AlphaFoldDB" id="A0A2T2Z9G5"/>
<name>A0A2T2Z9G5_9NOCA</name>
<dbReference type="InterPro" id="IPR019292">
    <property type="entry name" value="McrC"/>
</dbReference>
<protein>
    <submittedName>
        <fullName evidence="1">Restriction endonuclease</fullName>
    </submittedName>
</protein>
<dbReference type="Proteomes" id="UP000241647">
    <property type="component" value="Unassembled WGS sequence"/>
</dbReference>
<dbReference type="PANTHER" id="PTHR38733">
    <property type="entry name" value="PROTEIN MCRC"/>
    <property type="match status" value="1"/>
</dbReference>
<gene>
    <name evidence="1" type="ORF">C8259_10790</name>
</gene>
<comment type="caution">
    <text evidence="1">The sequence shown here is derived from an EMBL/GenBank/DDBJ whole genome shotgun (WGS) entry which is preliminary data.</text>
</comment>
<dbReference type="EMBL" id="PYHS01000004">
    <property type="protein sequence ID" value="PSR64369.1"/>
    <property type="molecule type" value="Genomic_DNA"/>
</dbReference>
<keyword evidence="1" id="KW-0255">Endonuclease</keyword>
<dbReference type="GO" id="GO:0004519">
    <property type="term" value="F:endonuclease activity"/>
    <property type="evidence" value="ECO:0007669"/>
    <property type="project" value="UniProtKB-KW"/>
</dbReference>
<evidence type="ECO:0000313" key="1">
    <source>
        <dbReference type="EMBL" id="PSR64369.1"/>
    </source>
</evidence>
<dbReference type="Pfam" id="PF10117">
    <property type="entry name" value="McrBC"/>
    <property type="match status" value="1"/>
</dbReference>
<proteinExistence type="predicted"/>